<evidence type="ECO:0000313" key="3">
    <source>
        <dbReference type="Proteomes" id="UP000001402"/>
    </source>
</evidence>
<name>E6VPM0_RHOPX</name>
<dbReference type="Proteomes" id="UP000001402">
    <property type="component" value="Chromosome"/>
</dbReference>
<protein>
    <submittedName>
        <fullName evidence="2">Uncharacterized protein</fullName>
    </submittedName>
</protein>
<evidence type="ECO:0000256" key="1">
    <source>
        <dbReference type="SAM" id="MobiDB-lite"/>
    </source>
</evidence>
<evidence type="ECO:0000313" key="2">
    <source>
        <dbReference type="EMBL" id="ADU45999.1"/>
    </source>
</evidence>
<sequence length="116" mass="12732">MPQQPTSESADHSGNSSQDERLRETAAKTVHTPEAVSKEPRSRLPGEAAQVSAAELPAEQALHAELSASSEREEIAKRIAAFRNLQISLKRDREDYYERTLARARAALASNAKSPH</sequence>
<dbReference type="AlphaFoldDB" id="E6VPM0"/>
<dbReference type="BioCyc" id="RPAL652103:RPDX1_RS21980-MONOMER"/>
<dbReference type="EMBL" id="CP002418">
    <property type="protein sequence ID" value="ADU45999.1"/>
    <property type="molecule type" value="Genomic_DNA"/>
</dbReference>
<organism evidence="2 3">
    <name type="scientific">Rhodopseudomonas palustris (strain DX-1)</name>
    <dbReference type="NCBI Taxonomy" id="652103"/>
    <lineage>
        <taxon>Bacteria</taxon>
        <taxon>Pseudomonadati</taxon>
        <taxon>Pseudomonadota</taxon>
        <taxon>Alphaproteobacteria</taxon>
        <taxon>Hyphomicrobiales</taxon>
        <taxon>Nitrobacteraceae</taxon>
        <taxon>Rhodopseudomonas</taxon>
    </lineage>
</organism>
<dbReference type="OrthoDB" id="8141584at2"/>
<gene>
    <name evidence="2" type="ordered locus">Rpdx1_4448</name>
</gene>
<accession>E6VPM0</accession>
<dbReference type="KEGG" id="rpx:Rpdx1_4448"/>
<feature type="compositionally biased region" description="Polar residues" evidence="1">
    <location>
        <begin position="1"/>
        <end position="17"/>
    </location>
</feature>
<proteinExistence type="predicted"/>
<dbReference type="HOGENOM" id="CLU_2094986_0_0_5"/>
<feature type="region of interest" description="Disordered" evidence="1">
    <location>
        <begin position="1"/>
        <end position="52"/>
    </location>
</feature>
<reference evidence="2" key="1">
    <citation type="submission" date="2010-12" db="EMBL/GenBank/DDBJ databases">
        <title>Complete sequence of Rhodopseudomonas palustris DX-1.</title>
        <authorList>
            <consortium name="US DOE Joint Genome Institute"/>
            <person name="Lucas S."/>
            <person name="Copeland A."/>
            <person name="Lapidus A."/>
            <person name="Cheng J.-F."/>
            <person name="Goodwin L."/>
            <person name="Pitluck S."/>
            <person name="Misra M."/>
            <person name="Chertkov O."/>
            <person name="Detter J.C."/>
            <person name="Han C."/>
            <person name="Tapia R."/>
            <person name="Land M."/>
            <person name="Hauser L."/>
            <person name="Kyrpides N."/>
            <person name="Ivanova N."/>
            <person name="Ovchinnikova G."/>
            <person name="Logan B."/>
            <person name="Oda Y."/>
            <person name="Harwood C."/>
            <person name="Woyke T."/>
        </authorList>
    </citation>
    <scope>NUCLEOTIDE SEQUENCE [LARGE SCALE GENOMIC DNA]</scope>
    <source>
        <strain evidence="2">DX-1</strain>
    </source>
</reference>